<keyword evidence="3" id="KW-0436">Ligase</keyword>
<feature type="active site" description="Proton acceptor" evidence="2">
    <location>
        <position position="127"/>
    </location>
</feature>
<evidence type="ECO:0000313" key="3">
    <source>
        <dbReference type="EMBL" id="KKS13097.1"/>
    </source>
</evidence>
<comment type="caution">
    <text evidence="2">Lacks conserved residue(s) required for the propagation of feature annotation.</text>
</comment>
<dbReference type="GO" id="GO:0016874">
    <property type="term" value="F:ligase activity"/>
    <property type="evidence" value="ECO:0007669"/>
    <property type="project" value="UniProtKB-KW"/>
</dbReference>
<comment type="caution">
    <text evidence="3">The sequence shown here is derived from an EMBL/GenBank/DDBJ whole genome shotgun (WGS) entry which is preliminary data.</text>
</comment>
<dbReference type="Proteomes" id="UP000034753">
    <property type="component" value="Unassembled WGS sequence"/>
</dbReference>
<comment type="similarity">
    <text evidence="2">Belongs to the 2H phosphoesterase superfamily. ThpR family.</text>
</comment>
<dbReference type="PANTHER" id="PTHR35561">
    <property type="entry name" value="RNA 2',3'-CYCLIC PHOSPHODIESTERASE"/>
    <property type="match status" value="1"/>
</dbReference>
<protein>
    <recommendedName>
        <fullName evidence="2">RNA 2',3'-cyclic phosphodiesterase</fullName>
        <shortName evidence="2">RNA 2',3'-CPDase</shortName>
        <ecNumber evidence="2">3.1.4.58</ecNumber>
    </recommendedName>
</protein>
<dbReference type="Pfam" id="PF13563">
    <property type="entry name" value="2_5_RNA_ligase2"/>
    <property type="match status" value="1"/>
</dbReference>
<comment type="function">
    <text evidence="2">Hydrolyzes RNA 2',3'-cyclic phosphodiester to an RNA 2'-phosphomonoester.</text>
</comment>
<reference evidence="3 4" key="1">
    <citation type="journal article" date="2015" name="Nature">
        <title>rRNA introns, odd ribosomes, and small enigmatic genomes across a large radiation of phyla.</title>
        <authorList>
            <person name="Brown C.T."/>
            <person name="Hug L.A."/>
            <person name="Thomas B.C."/>
            <person name="Sharon I."/>
            <person name="Castelle C.J."/>
            <person name="Singh A."/>
            <person name="Wilkins M.J."/>
            <person name="Williams K.H."/>
            <person name="Banfield J.F."/>
        </authorList>
    </citation>
    <scope>NUCLEOTIDE SEQUENCE [LARGE SCALE GENOMIC DNA]</scope>
</reference>
<dbReference type="EMBL" id="LCBN01000032">
    <property type="protein sequence ID" value="KKS13097.1"/>
    <property type="molecule type" value="Genomic_DNA"/>
</dbReference>
<evidence type="ECO:0000256" key="1">
    <source>
        <dbReference type="ARBA" id="ARBA00022801"/>
    </source>
</evidence>
<sequence>MRYFIALEIPEECKKQLEVVQHKIGELIPGSRLTDNEKLHLTLAFIGEQPDQMKETFVEVIKNAVKDIPPFLVTPAYIDGFPHLDNPRTLWVGVKGDIEKLFIVRERIKDGLIALGLDIDERRYIPHIAVAKTSNGYELLPQVQTEFERIALVNQFEPIIISSIKLFESIPEHGFHTHNTLAEISLG</sequence>
<name>A0A0G0WM24_9BACT</name>
<dbReference type="InterPro" id="IPR004175">
    <property type="entry name" value="RNA_CPDase"/>
</dbReference>
<dbReference type="Gene3D" id="3.90.1140.10">
    <property type="entry name" value="Cyclic phosphodiesterase"/>
    <property type="match status" value="1"/>
</dbReference>
<comment type="catalytic activity">
    <reaction evidence="2">
        <text>a 3'-end 2',3'-cyclophospho-ribonucleotide-RNA + H2O = a 3'-end 2'-phospho-ribonucleotide-RNA + H(+)</text>
        <dbReference type="Rhea" id="RHEA:11828"/>
        <dbReference type="Rhea" id="RHEA-COMP:10464"/>
        <dbReference type="Rhea" id="RHEA-COMP:17353"/>
        <dbReference type="ChEBI" id="CHEBI:15377"/>
        <dbReference type="ChEBI" id="CHEBI:15378"/>
        <dbReference type="ChEBI" id="CHEBI:83064"/>
        <dbReference type="ChEBI" id="CHEBI:173113"/>
        <dbReference type="EC" id="3.1.4.58"/>
    </reaction>
</comment>
<dbReference type="GO" id="GO:0004113">
    <property type="term" value="F:2',3'-cyclic-nucleotide 3'-phosphodiesterase activity"/>
    <property type="evidence" value="ECO:0007669"/>
    <property type="project" value="InterPro"/>
</dbReference>
<evidence type="ECO:0000256" key="2">
    <source>
        <dbReference type="HAMAP-Rule" id="MF_01940"/>
    </source>
</evidence>
<feature type="short sequence motif" description="HXTX 1" evidence="2">
    <location>
        <begin position="40"/>
        <end position="43"/>
    </location>
</feature>
<dbReference type="EC" id="3.1.4.58" evidence="2"/>
<dbReference type="NCBIfam" id="TIGR02258">
    <property type="entry name" value="2_5_ligase"/>
    <property type="match status" value="1"/>
</dbReference>
<dbReference type="GO" id="GO:0008664">
    <property type="term" value="F:RNA 2',3'-cyclic 3'-phosphodiesterase activity"/>
    <property type="evidence" value="ECO:0007669"/>
    <property type="project" value="UniProtKB-EC"/>
</dbReference>
<dbReference type="SUPFAM" id="SSF55144">
    <property type="entry name" value="LigT-like"/>
    <property type="match status" value="1"/>
</dbReference>
<gene>
    <name evidence="3" type="ORF">UU67_C0032G0015</name>
</gene>
<evidence type="ECO:0000313" key="4">
    <source>
        <dbReference type="Proteomes" id="UP000034753"/>
    </source>
</evidence>
<feature type="active site" description="Proton donor" evidence="2">
    <location>
        <position position="40"/>
    </location>
</feature>
<accession>A0A0G0WM24</accession>
<dbReference type="InterPro" id="IPR009097">
    <property type="entry name" value="Cyclic_Pdiesterase"/>
</dbReference>
<dbReference type="HAMAP" id="MF_01940">
    <property type="entry name" value="RNA_CPDase"/>
    <property type="match status" value="1"/>
</dbReference>
<dbReference type="PATRIC" id="fig|1618429.3.peg.695"/>
<dbReference type="AlphaFoldDB" id="A0A0G0WM24"/>
<proteinExistence type="inferred from homology"/>
<organism evidence="3 4">
    <name type="scientific">Candidatus Daviesbacteria bacterium GW2011_GWB1_41_5</name>
    <dbReference type="NCBI Taxonomy" id="1618429"/>
    <lineage>
        <taxon>Bacteria</taxon>
        <taxon>Candidatus Daviesiibacteriota</taxon>
    </lineage>
</organism>
<keyword evidence="1 2" id="KW-0378">Hydrolase</keyword>
<dbReference type="PANTHER" id="PTHR35561:SF1">
    <property type="entry name" value="RNA 2',3'-CYCLIC PHOSPHODIESTERASE"/>
    <property type="match status" value="1"/>
</dbReference>